<feature type="active site" description="Proton acceptor" evidence="3">
    <location>
        <position position="189"/>
    </location>
</feature>
<accession>A0A939B863</accession>
<dbReference type="Pfam" id="PF01041">
    <property type="entry name" value="DegT_DnrJ_EryC1"/>
    <property type="match status" value="1"/>
</dbReference>
<dbReference type="SUPFAM" id="SSF53383">
    <property type="entry name" value="PLP-dependent transferases"/>
    <property type="match status" value="1"/>
</dbReference>
<keyword evidence="1 4" id="KW-0663">Pyridoxal phosphate</keyword>
<keyword evidence="6" id="KW-0808">Transferase</keyword>
<comment type="caution">
    <text evidence="6">The sequence shown here is derived from an EMBL/GenBank/DDBJ whole genome shotgun (WGS) entry which is preliminary data.</text>
</comment>
<dbReference type="GO" id="GO:0000271">
    <property type="term" value="P:polysaccharide biosynthetic process"/>
    <property type="evidence" value="ECO:0007669"/>
    <property type="project" value="TreeGrafter"/>
</dbReference>
<organism evidence="6 7">
    <name type="scientific">Marseilla massiliensis</name>
    <dbReference type="NCBI Taxonomy" id="1841864"/>
    <lineage>
        <taxon>Bacteria</taxon>
        <taxon>Pseudomonadati</taxon>
        <taxon>Bacteroidota</taxon>
        <taxon>Bacteroidia</taxon>
        <taxon>Bacteroidales</taxon>
        <taxon>Prevotellaceae</taxon>
        <taxon>Marseilla</taxon>
    </lineage>
</organism>
<evidence type="ECO:0000256" key="3">
    <source>
        <dbReference type="PIRSR" id="PIRSR000390-1"/>
    </source>
</evidence>
<keyword evidence="7" id="KW-1185">Reference proteome</keyword>
<dbReference type="Proteomes" id="UP000706891">
    <property type="component" value="Unassembled WGS sequence"/>
</dbReference>
<dbReference type="InterPro" id="IPR015421">
    <property type="entry name" value="PyrdxlP-dep_Trfase_major"/>
</dbReference>
<evidence type="ECO:0000256" key="2">
    <source>
        <dbReference type="ARBA" id="ARBA00037999"/>
    </source>
</evidence>
<keyword evidence="6" id="KW-0032">Aminotransferase</keyword>
<dbReference type="CDD" id="cd00616">
    <property type="entry name" value="AHBA_syn"/>
    <property type="match status" value="1"/>
</dbReference>
<dbReference type="EMBL" id="JACJJG010000053">
    <property type="protein sequence ID" value="MBM6674098.1"/>
    <property type="molecule type" value="Genomic_DNA"/>
</dbReference>
<name>A0A939B863_9BACT</name>
<evidence type="ECO:0000256" key="5">
    <source>
        <dbReference type="RuleBase" id="RU004508"/>
    </source>
</evidence>
<reference evidence="6" key="1">
    <citation type="submission" date="2020-08" db="EMBL/GenBank/DDBJ databases">
        <authorList>
            <person name="Cejkova D."/>
            <person name="Kubasova T."/>
            <person name="Jahodarova E."/>
            <person name="Rychlik I."/>
        </authorList>
    </citation>
    <scope>NUCLEOTIDE SEQUENCE</scope>
    <source>
        <strain evidence="6">An824</strain>
    </source>
</reference>
<feature type="modified residue" description="N6-(pyridoxal phosphate)lysine" evidence="4">
    <location>
        <position position="189"/>
    </location>
</feature>
<dbReference type="PIRSF" id="PIRSF000390">
    <property type="entry name" value="PLP_StrS"/>
    <property type="match status" value="1"/>
</dbReference>
<dbReference type="GO" id="GO:0008483">
    <property type="term" value="F:transaminase activity"/>
    <property type="evidence" value="ECO:0007669"/>
    <property type="project" value="UniProtKB-KW"/>
</dbReference>
<comment type="similarity">
    <text evidence="2 5">Belongs to the DegT/DnrJ/EryC1 family.</text>
</comment>
<evidence type="ECO:0000313" key="7">
    <source>
        <dbReference type="Proteomes" id="UP000706891"/>
    </source>
</evidence>
<evidence type="ECO:0000313" key="6">
    <source>
        <dbReference type="EMBL" id="MBM6674098.1"/>
    </source>
</evidence>
<dbReference type="InterPro" id="IPR015422">
    <property type="entry name" value="PyrdxlP-dep_Trfase_small"/>
</dbReference>
<protein>
    <submittedName>
        <fullName evidence="6">DegT/DnrJ/EryC1/StrS family aminotransferase</fullName>
    </submittedName>
</protein>
<dbReference type="InterPro" id="IPR000653">
    <property type="entry name" value="DegT/StrS_aminotransferase"/>
</dbReference>
<evidence type="ECO:0000256" key="4">
    <source>
        <dbReference type="PIRSR" id="PIRSR000390-2"/>
    </source>
</evidence>
<dbReference type="PANTHER" id="PTHR30244">
    <property type="entry name" value="TRANSAMINASE"/>
    <property type="match status" value="1"/>
</dbReference>
<dbReference type="Gene3D" id="3.40.640.10">
    <property type="entry name" value="Type I PLP-dependent aspartate aminotransferase-like (Major domain)"/>
    <property type="match status" value="1"/>
</dbReference>
<dbReference type="AlphaFoldDB" id="A0A939B863"/>
<dbReference type="Gene3D" id="3.90.1150.10">
    <property type="entry name" value="Aspartate Aminotransferase, domain 1"/>
    <property type="match status" value="1"/>
</dbReference>
<dbReference type="GO" id="GO:0030170">
    <property type="term" value="F:pyridoxal phosphate binding"/>
    <property type="evidence" value="ECO:0007669"/>
    <property type="project" value="TreeGrafter"/>
</dbReference>
<gene>
    <name evidence="6" type="ORF">H6A34_09440</name>
</gene>
<dbReference type="RefSeq" id="WP_205105160.1">
    <property type="nucleotide sequence ID" value="NZ_JACJJG010000053.1"/>
</dbReference>
<reference evidence="6" key="2">
    <citation type="journal article" date="2021" name="Sci. Rep.">
        <title>The distribution of antibiotic resistance genes in chicken gut microbiota commensals.</title>
        <authorList>
            <person name="Juricova H."/>
            <person name="Matiasovicova J."/>
            <person name="Kubasova T."/>
            <person name="Cejkova D."/>
            <person name="Rychlik I."/>
        </authorList>
    </citation>
    <scope>NUCLEOTIDE SEQUENCE</scope>
    <source>
        <strain evidence="6">An824</strain>
    </source>
</reference>
<dbReference type="PANTHER" id="PTHR30244:SF36">
    <property type="entry name" value="3-OXO-GLUCOSE-6-PHOSPHATE:GLUTAMATE AMINOTRANSFERASE"/>
    <property type="match status" value="1"/>
</dbReference>
<sequence length="366" mass="41090">MIKYLELSKVTAMHADEIRSAVARVVDSGWYLQGEQTRLFEQEYADYIGTRYCVGCGNGLDALTLILRAYKEMGVMNDGDEVIVPANTYIASILSVTENGLKPVLVEPRLDTLQVDDRLIEQAITPRTKAVMIVHLYGRCAYTEYIYDLCRRRGLRLIEDNAQAHGCTFGSKRTGSLGDAAGHSFYPGKNLGALGDAGAVTTDDDELAKTVRTLGNYGSARKYVFCMKGRNSRIDEIQAAVLRIKMKYLDAENNIRRSIAERYIANVSNPLLLLPSVEYCAASVHHIFPVLCTRRDELQTYLYNNGVQTVIHYPIPPHRQLCYAGFAGLNLPITERIHHEELSIPLNQTLDDYEVDTIIQLLNDFK</sequence>
<evidence type="ECO:0000256" key="1">
    <source>
        <dbReference type="ARBA" id="ARBA00022898"/>
    </source>
</evidence>
<proteinExistence type="inferred from homology"/>
<dbReference type="InterPro" id="IPR015424">
    <property type="entry name" value="PyrdxlP-dep_Trfase"/>
</dbReference>